<proteinExistence type="predicted"/>
<organism evidence="2 3">
    <name type="scientific">Apiospora arundinis</name>
    <dbReference type="NCBI Taxonomy" id="335852"/>
    <lineage>
        <taxon>Eukaryota</taxon>
        <taxon>Fungi</taxon>
        <taxon>Dikarya</taxon>
        <taxon>Ascomycota</taxon>
        <taxon>Pezizomycotina</taxon>
        <taxon>Sordariomycetes</taxon>
        <taxon>Xylariomycetidae</taxon>
        <taxon>Amphisphaeriales</taxon>
        <taxon>Apiosporaceae</taxon>
        <taxon>Apiospora</taxon>
    </lineage>
</organism>
<sequence length="367" mass="41809">MERPSYTFCEYFPEGTSVYQWQRLKQRGPEQALRISKALYQKAETQNEELSDDEATQRALFLNRGDLVGRALARPQSLTLEEKYELMHWGPPETLHAAIRSASGGQVSPAAGASRQDPCIVLSVVDMGIPDHRRAGVSFPGNQEARNLVLVREGITDAAYQQISSDAGTVYMTSPRIQRERYARFRAAEMSGDTGLLVQEYEPIGFRRIPFSISLKKPKSDVPLWSTEQEDDDEEESFPTPTPRAVPMVCVWDPEDESPRSPNRDDVDSLGRPAWPRLPGRDSSYPMTPDILFRHDEHKSENWDEEFGWLGQGMVEENAKDLRAVYVYMALTAEEKAGYEASSERLRQEAWDELEQRKRDGKRSYDP</sequence>
<dbReference type="EMBL" id="JAPCWZ010000002">
    <property type="protein sequence ID" value="KAK8876810.1"/>
    <property type="molecule type" value="Genomic_DNA"/>
</dbReference>
<dbReference type="Proteomes" id="UP001390339">
    <property type="component" value="Unassembled WGS sequence"/>
</dbReference>
<feature type="compositionally biased region" description="Basic and acidic residues" evidence="1">
    <location>
        <begin position="257"/>
        <end position="269"/>
    </location>
</feature>
<feature type="region of interest" description="Disordered" evidence="1">
    <location>
        <begin position="337"/>
        <end position="367"/>
    </location>
</feature>
<name>A0ABR2JGA7_9PEZI</name>
<gene>
    <name evidence="2" type="ORF">PGQ11_001756</name>
</gene>
<keyword evidence="3" id="KW-1185">Reference proteome</keyword>
<comment type="caution">
    <text evidence="2">The sequence shown here is derived from an EMBL/GenBank/DDBJ whole genome shotgun (WGS) entry which is preliminary data.</text>
</comment>
<evidence type="ECO:0000256" key="1">
    <source>
        <dbReference type="SAM" id="MobiDB-lite"/>
    </source>
</evidence>
<reference evidence="2 3" key="1">
    <citation type="journal article" date="2024" name="IMA Fungus">
        <title>Apiospora arundinis, a panoply of carbohydrate-active enzymes and secondary metabolites.</title>
        <authorList>
            <person name="Sorensen T."/>
            <person name="Petersen C."/>
            <person name="Muurmann A.T."/>
            <person name="Christiansen J.V."/>
            <person name="Brundto M.L."/>
            <person name="Overgaard C.K."/>
            <person name="Boysen A.T."/>
            <person name="Wollenberg R.D."/>
            <person name="Larsen T.O."/>
            <person name="Sorensen J.L."/>
            <person name="Nielsen K.L."/>
            <person name="Sondergaard T.E."/>
        </authorList>
    </citation>
    <scope>NUCLEOTIDE SEQUENCE [LARGE SCALE GENOMIC DNA]</scope>
    <source>
        <strain evidence="2 3">AAU 773</strain>
    </source>
</reference>
<feature type="region of interest" description="Disordered" evidence="1">
    <location>
        <begin position="220"/>
        <end position="283"/>
    </location>
</feature>
<evidence type="ECO:0000313" key="3">
    <source>
        <dbReference type="Proteomes" id="UP001390339"/>
    </source>
</evidence>
<feature type="compositionally biased region" description="Acidic residues" evidence="1">
    <location>
        <begin position="228"/>
        <end position="237"/>
    </location>
</feature>
<protein>
    <submittedName>
        <fullName evidence="2">Uncharacterized protein</fullName>
    </submittedName>
</protein>
<accession>A0ABR2JGA7</accession>
<evidence type="ECO:0000313" key="2">
    <source>
        <dbReference type="EMBL" id="KAK8876810.1"/>
    </source>
</evidence>